<evidence type="ECO:0000313" key="8">
    <source>
        <dbReference type="Proteomes" id="UP001479436"/>
    </source>
</evidence>
<keyword evidence="5 6" id="KW-0472">Membrane</keyword>
<dbReference type="InterPro" id="IPR007941">
    <property type="entry name" value="DUF726"/>
</dbReference>
<dbReference type="PANTHER" id="PTHR17920:SF23">
    <property type="entry name" value="DUF726-DOMAIN-CONTAINING PROTEIN"/>
    <property type="match status" value="1"/>
</dbReference>
<evidence type="ECO:0000256" key="2">
    <source>
        <dbReference type="ARBA" id="ARBA00009824"/>
    </source>
</evidence>
<evidence type="ECO:0000256" key="4">
    <source>
        <dbReference type="ARBA" id="ARBA00022989"/>
    </source>
</evidence>
<evidence type="ECO:0000256" key="3">
    <source>
        <dbReference type="ARBA" id="ARBA00022692"/>
    </source>
</evidence>
<keyword evidence="8" id="KW-1185">Reference proteome</keyword>
<dbReference type="InterPro" id="IPR029058">
    <property type="entry name" value="AB_hydrolase_fold"/>
</dbReference>
<dbReference type="EMBL" id="JASJQH010000023">
    <property type="protein sequence ID" value="KAK9768325.1"/>
    <property type="molecule type" value="Genomic_DNA"/>
</dbReference>
<dbReference type="SUPFAM" id="SSF53474">
    <property type="entry name" value="alpha/beta-Hydrolases"/>
    <property type="match status" value="1"/>
</dbReference>
<feature type="transmembrane region" description="Helical" evidence="6">
    <location>
        <begin position="255"/>
        <end position="280"/>
    </location>
</feature>
<comment type="caution">
    <text evidence="7">The sequence shown here is derived from an EMBL/GenBank/DDBJ whole genome shotgun (WGS) entry which is preliminary data.</text>
</comment>
<protein>
    <recommendedName>
        <fullName evidence="9">DUF726-domain-containing protein</fullName>
    </recommendedName>
</protein>
<comment type="similarity">
    <text evidence="2">Belongs to the TMCO4 family.</text>
</comment>
<evidence type="ECO:0000256" key="1">
    <source>
        <dbReference type="ARBA" id="ARBA00004141"/>
    </source>
</evidence>
<name>A0ABR2X3F9_9FUNG</name>
<evidence type="ECO:0000256" key="6">
    <source>
        <dbReference type="SAM" id="Phobius"/>
    </source>
</evidence>
<gene>
    <name evidence="7" type="ORF">K7432_001123</name>
</gene>
<accession>A0ABR2X3F9</accession>
<comment type="subcellular location">
    <subcellularLocation>
        <location evidence="1">Membrane</location>
        <topology evidence="1">Multi-pass membrane protein</topology>
    </subcellularLocation>
</comment>
<proteinExistence type="inferred from homology"/>
<keyword evidence="3 6" id="KW-0812">Transmembrane</keyword>
<dbReference type="Pfam" id="PF05277">
    <property type="entry name" value="DUF726"/>
    <property type="match status" value="1"/>
</dbReference>
<evidence type="ECO:0008006" key="9">
    <source>
        <dbReference type="Google" id="ProtNLM"/>
    </source>
</evidence>
<organism evidence="7 8">
    <name type="scientific">Basidiobolus ranarum</name>
    <dbReference type="NCBI Taxonomy" id="34480"/>
    <lineage>
        <taxon>Eukaryota</taxon>
        <taxon>Fungi</taxon>
        <taxon>Fungi incertae sedis</taxon>
        <taxon>Zoopagomycota</taxon>
        <taxon>Entomophthoromycotina</taxon>
        <taxon>Basidiobolomycetes</taxon>
        <taxon>Basidiobolales</taxon>
        <taxon>Basidiobolaceae</taxon>
        <taxon>Basidiobolus</taxon>
    </lineage>
</organism>
<dbReference type="PANTHER" id="PTHR17920">
    <property type="entry name" value="TRANSMEMBRANE AND COILED-COIL DOMAIN-CONTAINING PROTEIN 4 TMCO4"/>
    <property type="match status" value="1"/>
</dbReference>
<sequence length="555" mass="60944">MSQLDIANNHVGPEWPIYFANNWEEADRFAVAALMLIPIERLGEEDSVWVSRFRESVFHHFAIIDAAEQQAILDVVSREKEESDTFVFDTIASSLVPDEQFSSKSKRDIRQEILSDFLMICLGLFDTHKDSEKTNQKKSHDIHENKVGEYDARSRTAIFSTAKLLKLPVEDIHSIEKRVSQELYFIKLSEQEEDNTMDETTKTTIASHSSKNKKWRWIATGVSAVVGATAIGLTGGLAAPFVAAGISALGLGSAAFLASTAGVAVITSLFGIAGGGLAGFKVTKRMRNLREFYFKPIEMIDPSLPSIPSLSATIVVSGYLRTLDDAVLPWKQAFMNTQSHRDIFSLVFESGELLALGSAFDMFLATEAAKFTATETLKRTAMASLMASVALPMSLLKAGDLIDNPWILGIDRAKKAGLVLADVLIERIQGNRPASLIGFSLGALVIFECLLELANRKKYGLVDEVILLGAPINIDLKRWTAASSVVSRRFVNGYSTKDWVLGFLFRIHNLNLNAAGLESVNIPGVESMDLTELVNGHNGYLDNLEAILKYVGTDS</sequence>
<evidence type="ECO:0000313" key="7">
    <source>
        <dbReference type="EMBL" id="KAK9768325.1"/>
    </source>
</evidence>
<dbReference type="Proteomes" id="UP001479436">
    <property type="component" value="Unassembled WGS sequence"/>
</dbReference>
<keyword evidence="4 6" id="KW-1133">Transmembrane helix</keyword>
<feature type="transmembrane region" description="Helical" evidence="6">
    <location>
        <begin position="217"/>
        <end position="243"/>
    </location>
</feature>
<evidence type="ECO:0000256" key="5">
    <source>
        <dbReference type="ARBA" id="ARBA00023136"/>
    </source>
</evidence>
<reference evidence="7 8" key="1">
    <citation type="submission" date="2023-04" db="EMBL/GenBank/DDBJ databases">
        <title>Genome of Basidiobolus ranarum AG-B5.</title>
        <authorList>
            <person name="Stajich J.E."/>
            <person name="Carter-House D."/>
            <person name="Gryganskyi A."/>
        </authorList>
    </citation>
    <scope>NUCLEOTIDE SEQUENCE [LARGE SCALE GENOMIC DNA]</scope>
    <source>
        <strain evidence="7 8">AG-B5</strain>
    </source>
</reference>